<feature type="domain" description="GAIN-B" evidence="9">
    <location>
        <begin position="69"/>
        <end position="221"/>
    </location>
</feature>
<comment type="subcellular location">
    <subcellularLocation>
        <location evidence="1">Membrane</location>
        <topology evidence="1">Multi-pass membrane protein</topology>
    </subcellularLocation>
</comment>
<dbReference type="InterPro" id="IPR000832">
    <property type="entry name" value="GPCR_2_secretin-like"/>
</dbReference>
<dbReference type="Pfam" id="PF00002">
    <property type="entry name" value="7tm_2"/>
    <property type="match status" value="1"/>
</dbReference>
<evidence type="ECO:0000259" key="9">
    <source>
        <dbReference type="PROSITE" id="PS50221"/>
    </source>
</evidence>
<dbReference type="PANTHER" id="PTHR45813:SF4">
    <property type="entry name" value="ADHESION G PROTEIN-COUPLED RECEPTOR F5"/>
    <property type="match status" value="1"/>
</dbReference>
<reference evidence="11" key="1">
    <citation type="submission" date="2019-06" db="EMBL/GenBank/DDBJ databases">
        <authorList>
            <consortium name="Wellcome Sanger Institute Data Sharing"/>
        </authorList>
    </citation>
    <scope>NUCLEOTIDE SEQUENCE [LARGE SCALE GENOMIC DNA]</scope>
</reference>
<dbReference type="InterPro" id="IPR046338">
    <property type="entry name" value="GAIN_dom_sf"/>
</dbReference>
<proteinExistence type="inferred from homology"/>
<dbReference type="GO" id="GO:0004930">
    <property type="term" value="F:G protein-coupled receptor activity"/>
    <property type="evidence" value="ECO:0007669"/>
    <property type="project" value="InterPro"/>
</dbReference>
<keyword evidence="7" id="KW-0325">Glycoprotein</keyword>
<organism evidence="11 12">
    <name type="scientific">Salarias fasciatus</name>
    <name type="common">Jewelled blenny</name>
    <name type="synonym">Blennius fasciatus</name>
    <dbReference type="NCBI Taxonomy" id="181472"/>
    <lineage>
        <taxon>Eukaryota</taxon>
        <taxon>Metazoa</taxon>
        <taxon>Chordata</taxon>
        <taxon>Craniata</taxon>
        <taxon>Vertebrata</taxon>
        <taxon>Euteleostomi</taxon>
        <taxon>Actinopterygii</taxon>
        <taxon>Neopterygii</taxon>
        <taxon>Teleostei</taxon>
        <taxon>Neoteleostei</taxon>
        <taxon>Acanthomorphata</taxon>
        <taxon>Ovalentaria</taxon>
        <taxon>Blenniimorphae</taxon>
        <taxon>Blenniiformes</taxon>
        <taxon>Blennioidei</taxon>
        <taxon>Blenniidae</taxon>
        <taxon>Salariinae</taxon>
        <taxon>Salarias</taxon>
    </lineage>
</organism>
<dbReference type="InterPro" id="IPR057244">
    <property type="entry name" value="GAIN_B"/>
</dbReference>
<feature type="transmembrane region" description="Helical" evidence="8">
    <location>
        <begin position="305"/>
        <end position="326"/>
    </location>
</feature>
<keyword evidence="3 8" id="KW-0812">Transmembrane</keyword>
<evidence type="ECO:0000259" key="10">
    <source>
        <dbReference type="PROSITE" id="PS50261"/>
    </source>
</evidence>
<dbReference type="PROSITE" id="PS50261">
    <property type="entry name" value="G_PROTEIN_RECEP_F2_4"/>
    <property type="match status" value="1"/>
</dbReference>
<comment type="similarity">
    <text evidence="2">Belongs to the G-protein coupled receptor 2 family. Adhesion G-protein coupled receptor (ADGR) subfamily.</text>
</comment>
<name>A0A672FMI8_SALFA</name>
<dbReference type="InterPro" id="IPR000203">
    <property type="entry name" value="GPS"/>
</dbReference>
<feature type="transmembrane region" description="Helical" evidence="8">
    <location>
        <begin position="338"/>
        <end position="362"/>
    </location>
</feature>
<reference evidence="11" key="3">
    <citation type="submission" date="2025-09" db="UniProtKB">
        <authorList>
            <consortium name="Ensembl"/>
        </authorList>
    </citation>
    <scope>IDENTIFICATION</scope>
</reference>
<dbReference type="InterPro" id="IPR017981">
    <property type="entry name" value="GPCR_2-like_7TM"/>
</dbReference>
<dbReference type="Pfam" id="PF01825">
    <property type="entry name" value="GPS"/>
    <property type="match status" value="1"/>
</dbReference>
<dbReference type="InParanoid" id="A0A672FMI8"/>
<feature type="transmembrane region" description="Helical" evidence="8">
    <location>
        <begin position="225"/>
        <end position="249"/>
    </location>
</feature>
<dbReference type="Ensembl" id="ENSSFAT00005008230.1">
    <property type="protein sequence ID" value="ENSSFAP00005007833.1"/>
    <property type="gene ID" value="ENSSFAG00005004616.1"/>
</dbReference>
<dbReference type="PANTHER" id="PTHR45813">
    <property type="entry name" value="IG-LIKE DOMAIN-CONTAINING PROTEIN"/>
    <property type="match status" value="1"/>
</dbReference>
<evidence type="ECO:0000256" key="4">
    <source>
        <dbReference type="ARBA" id="ARBA00022989"/>
    </source>
</evidence>
<evidence type="ECO:0000256" key="8">
    <source>
        <dbReference type="SAM" id="Phobius"/>
    </source>
</evidence>
<dbReference type="PROSITE" id="PS50221">
    <property type="entry name" value="GAIN_B"/>
    <property type="match status" value="1"/>
</dbReference>
<dbReference type="GO" id="GO:0007189">
    <property type="term" value="P:adenylate cyclase-activating G protein-coupled receptor signaling pathway"/>
    <property type="evidence" value="ECO:0007669"/>
    <property type="project" value="TreeGrafter"/>
</dbReference>
<evidence type="ECO:0000256" key="5">
    <source>
        <dbReference type="ARBA" id="ARBA00023136"/>
    </source>
</evidence>
<sequence>SPSAITSIVKILHNVAGVALTTVLNQTLMESLYDVTINSSETNFPGSSSFERRTSNTNSFTQELVATRMSEILSVSSLFLQSLETITTRLINETVEIVTPLILLNKNRSRANGFITAITFISMDNVLPARDEANSTSKFINGRVVLIQSTDTVDNISFAYERLNQSLENPECVFWNFSLFDGLGGWDDEGCQFVRRENNTFTCVCDHLTSFSMLMSIGTPDDESLAFITFIGLGISMISLIICLIIEAIVWKMITISHTYYLRHVGIVNIAVSLLIADIWLIVALTIPDRSNIPVCIAATFFVHFFYLTLFFWMLALALQLLYRTVCVFRHISKSSSLAVGFCLGYGAPIIIATITIAVTAPEDEYIRRTGGCWLNFDESRALLAFVIPALLIVLMNLIILIIVICKIWRTRTPGQPNETHVIWVIIRSLAVLTPLFGLTWALGVGTLVDPNNRGIHITFSLFNSLQVQIQSFYQSL</sequence>
<feature type="transmembrane region" description="Helical" evidence="8">
    <location>
        <begin position="421"/>
        <end position="443"/>
    </location>
</feature>
<evidence type="ECO:0000256" key="3">
    <source>
        <dbReference type="ARBA" id="ARBA00022692"/>
    </source>
</evidence>
<dbReference type="GO" id="GO:0007166">
    <property type="term" value="P:cell surface receptor signaling pathway"/>
    <property type="evidence" value="ECO:0007669"/>
    <property type="project" value="InterPro"/>
</dbReference>
<evidence type="ECO:0000313" key="11">
    <source>
        <dbReference type="Ensembl" id="ENSSFAP00005007833.1"/>
    </source>
</evidence>
<feature type="domain" description="G-protein coupled receptors family 2 profile 2" evidence="10">
    <location>
        <begin position="225"/>
        <end position="477"/>
    </location>
</feature>
<dbReference type="Gene3D" id="2.60.220.50">
    <property type="match status" value="1"/>
</dbReference>
<dbReference type="SMART" id="SM00303">
    <property type="entry name" value="GPS"/>
    <property type="match status" value="1"/>
</dbReference>
<dbReference type="AlphaFoldDB" id="A0A672FMI8"/>
<dbReference type="GO" id="GO:0016020">
    <property type="term" value="C:membrane"/>
    <property type="evidence" value="ECO:0007669"/>
    <property type="project" value="UniProtKB-SubCell"/>
</dbReference>
<evidence type="ECO:0000256" key="1">
    <source>
        <dbReference type="ARBA" id="ARBA00004141"/>
    </source>
</evidence>
<protein>
    <submittedName>
        <fullName evidence="11">Uncharacterized protein</fullName>
    </submittedName>
</protein>
<feature type="transmembrane region" description="Helical" evidence="8">
    <location>
        <begin position="261"/>
        <end position="285"/>
    </location>
</feature>
<evidence type="ECO:0000313" key="12">
    <source>
        <dbReference type="Proteomes" id="UP000472267"/>
    </source>
</evidence>
<evidence type="ECO:0000256" key="7">
    <source>
        <dbReference type="ARBA" id="ARBA00023180"/>
    </source>
</evidence>
<dbReference type="Proteomes" id="UP000472267">
    <property type="component" value="Chromosome 15"/>
</dbReference>
<feature type="transmembrane region" description="Helical" evidence="8">
    <location>
        <begin position="382"/>
        <end position="409"/>
    </location>
</feature>
<keyword evidence="6" id="KW-1015">Disulfide bond</keyword>
<dbReference type="PRINTS" id="PR00249">
    <property type="entry name" value="GPCRSECRETIN"/>
</dbReference>
<dbReference type="Gene3D" id="1.20.1070.10">
    <property type="entry name" value="Rhodopsin 7-helix transmembrane proteins"/>
    <property type="match status" value="1"/>
</dbReference>
<accession>A0A672FMI8</accession>
<dbReference type="FunFam" id="1.20.1070.10:FF:000058">
    <property type="entry name" value="Adhesion G protein-coupled receptor F5"/>
    <property type="match status" value="1"/>
</dbReference>
<dbReference type="OMA" id="YTNPIIG"/>
<evidence type="ECO:0000256" key="6">
    <source>
        <dbReference type="ARBA" id="ARBA00023157"/>
    </source>
</evidence>
<keyword evidence="4 8" id="KW-1133">Transmembrane helix</keyword>
<evidence type="ECO:0000256" key="2">
    <source>
        <dbReference type="ARBA" id="ARBA00007343"/>
    </source>
</evidence>
<keyword evidence="12" id="KW-1185">Reference proteome</keyword>
<reference evidence="11" key="2">
    <citation type="submission" date="2025-08" db="UniProtKB">
        <authorList>
            <consortium name="Ensembl"/>
        </authorList>
    </citation>
    <scope>IDENTIFICATION</scope>
</reference>
<keyword evidence="5 8" id="KW-0472">Membrane</keyword>
<dbReference type="InterPro" id="IPR051587">
    <property type="entry name" value="Adhesion_GPCR"/>
</dbReference>